<feature type="transmembrane region" description="Helical" evidence="7">
    <location>
        <begin position="212"/>
        <end position="231"/>
    </location>
</feature>
<keyword evidence="2" id="KW-0813">Transport</keyword>
<dbReference type="InterPro" id="IPR036259">
    <property type="entry name" value="MFS_trans_sf"/>
</dbReference>
<dbReference type="PANTHER" id="PTHR23522:SF4">
    <property type="entry name" value="NUCLEOSIDE PERMEASE NUPG-RELATED"/>
    <property type="match status" value="1"/>
</dbReference>
<organism evidence="8 9">
    <name type="scientific">Chryseobacterium oryctis</name>
    <dbReference type="NCBI Taxonomy" id="2952618"/>
    <lineage>
        <taxon>Bacteria</taxon>
        <taxon>Pseudomonadati</taxon>
        <taxon>Bacteroidota</taxon>
        <taxon>Flavobacteriia</taxon>
        <taxon>Flavobacteriales</taxon>
        <taxon>Weeksellaceae</taxon>
        <taxon>Chryseobacterium group</taxon>
        <taxon>Chryseobacterium</taxon>
    </lineage>
</organism>
<keyword evidence="9" id="KW-1185">Reference proteome</keyword>
<gene>
    <name evidence="8" type="ORF">OH806_11385</name>
</gene>
<feature type="transmembrane region" description="Helical" evidence="7">
    <location>
        <begin position="349"/>
        <end position="370"/>
    </location>
</feature>
<feature type="transmembrane region" description="Helical" evidence="7">
    <location>
        <begin position="7"/>
        <end position="30"/>
    </location>
</feature>
<dbReference type="NCBIfam" id="TIGR00889">
    <property type="entry name" value="2A0110"/>
    <property type="match status" value="1"/>
</dbReference>
<feature type="transmembrane region" description="Helical" evidence="7">
    <location>
        <begin position="284"/>
        <end position="303"/>
    </location>
</feature>
<feature type="transmembrane region" description="Helical" evidence="7">
    <location>
        <begin position="71"/>
        <end position="89"/>
    </location>
</feature>
<protein>
    <submittedName>
        <fullName evidence="8">Nucleoside permease</fullName>
    </submittedName>
</protein>
<evidence type="ECO:0000256" key="2">
    <source>
        <dbReference type="ARBA" id="ARBA00022448"/>
    </source>
</evidence>
<dbReference type="InterPro" id="IPR004740">
    <property type="entry name" value="Nuc_H_symport"/>
</dbReference>
<name>A0ABT3HQ06_9FLAO</name>
<proteinExistence type="predicted"/>
<evidence type="ECO:0000256" key="5">
    <source>
        <dbReference type="ARBA" id="ARBA00022989"/>
    </source>
</evidence>
<evidence type="ECO:0000313" key="8">
    <source>
        <dbReference type="EMBL" id="MCW3161867.1"/>
    </source>
</evidence>
<evidence type="ECO:0000256" key="7">
    <source>
        <dbReference type="SAM" id="Phobius"/>
    </source>
</evidence>
<evidence type="ECO:0000313" key="9">
    <source>
        <dbReference type="Proteomes" id="UP001163719"/>
    </source>
</evidence>
<feature type="transmembrane region" description="Helical" evidence="7">
    <location>
        <begin position="251"/>
        <end position="272"/>
    </location>
</feature>
<keyword evidence="6 7" id="KW-0472">Membrane</keyword>
<dbReference type="CDD" id="cd06177">
    <property type="entry name" value="MFS_NHS"/>
    <property type="match status" value="1"/>
</dbReference>
<keyword evidence="4 7" id="KW-0812">Transmembrane</keyword>
<feature type="transmembrane region" description="Helical" evidence="7">
    <location>
        <begin position="133"/>
        <end position="150"/>
    </location>
</feature>
<dbReference type="RefSeq" id="WP_264743806.1">
    <property type="nucleotide sequence ID" value="NZ_JAPDHV010000004.1"/>
</dbReference>
<keyword evidence="5 7" id="KW-1133">Transmembrane helix</keyword>
<dbReference type="SUPFAM" id="SSF103473">
    <property type="entry name" value="MFS general substrate transporter"/>
    <property type="match status" value="1"/>
</dbReference>
<dbReference type="Pfam" id="PF03825">
    <property type="entry name" value="Nuc_H_symport"/>
    <property type="match status" value="1"/>
</dbReference>
<comment type="subcellular location">
    <subcellularLocation>
        <location evidence="1">Cell membrane</location>
        <topology evidence="1">Multi-pass membrane protein</topology>
    </subcellularLocation>
</comment>
<reference evidence="8" key="1">
    <citation type="submission" date="2022-10" db="EMBL/GenBank/DDBJ databases">
        <title>Chryseobacterium babae sp. nov. isolated from the gut of the beetle Oryctes rhinoceros, and Chryseobacterium kimseyorum sp. nov., isolated from a stick insect rearing cage.</title>
        <authorList>
            <person name="Shelomi M."/>
            <person name="Han C.-J."/>
            <person name="Chen W.-M."/>
            <person name="Chen H.-K."/>
            <person name="Liaw S.-J."/>
            <person name="Muhle E."/>
            <person name="Clermont D."/>
        </authorList>
    </citation>
    <scope>NUCLEOTIDE SEQUENCE</scope>
    <source>
        <strain evidence="8">WLa1L2M3</strain>
    </source>
</reference>
<feature type="transmembrane region" description="Helical" evidence="7">
    <location>
        <begin position="42"/>
        <end position="62"/>
    </location>
</feature>
<evidence type="ECO:0000256" key="4">
    <source>
        <dbReference type="ARBA" id="ARBA00022692"/>
    </source>
</evidence>
<dbReference type="Proteomes" id="UP001163719">
    <property type="component" value="Unassembled WGS sequence"/>
</dbReference>
<evidence type="ECO:0000256" key="1">
    <source>
        <dbReference type="ARBA" id="ARBA00004651"/>
    </source>
</evidence>
<comment type="caution">
    <text evidence="8">The sequence shown here is derived from an EMBL/GenBank/DDBJ whole genome shotgun (WGS) entry which is preliminary data.</text>
</comment>
<feature type="transmembrane region" description="Helical" evidence="7">
    <location>
        <begin position="95"/>
        <end position="121"/>
    </location>
</feature>
<feature type="transmembrane region" description="Helical" evidence="7">
    <location>
        <begin position="162"/>
        <end position="180"/>
    </location>
</feature>
<dbReference type="Gene3D" id="1.20.1250.20">
    <property type="entry name" value="MFS general substrate transporter like domains"/>
    <property type="match status" value="2"/>
</dbReference>
<feature type="transmembrane region" description="Helical" evidence="7">
    <location>
        <begin position="427"/>
        <end position="446"/>
    </location>
</feature>
<dbReference type="PANTHER" id="PTHR23522">
    <property type="entry name" value="BLL5896 PROTEIN"/>
    <property type="match status" value="1"/>
</dbReference>
<accession>A0ABT3HQ06</accession>
<dbReference type="EMBL" id="JAPDHV010000004">
    <property type="protein sequence ID" value="MCW3161867.1"/>
    <property type="molecule type" value="Genomic_DNA"/>
</dbReference>
<sequence length="460" mass="51313">MNLKLRLTILSFLQFFVWGAWLITMANFWFGTKHWDGAQFGAVFGTMGIASIFMPTITGIIADRWVNAERIFAALHILYGVVLFILPNSGDPSSFFTVMLIAMCCYMPTIALANSISYTILKNSNLDVVKDFPPIRVWGTVGFIVAMWITNLTGNKATEGQFYIAGAVAVLLGIYALTLPKCPPQKLIDKDAPLTEQLGLNAFKLFKDYKTALFFLFSMLLGAALQLTNAYGDVFLSEFEHFPKYADSFVVQRSTIIMSISQVSETLFILAIPFFLKKFGIKKVMLISMFAWVLRFGFFAYGIPEGFGLSLIILSCIVYGMAFDFFNISGSLFVETTTDKKIRSSAQGLFMMMTNGFGAVFGSYIAGWAIDKFFTHKFTTATDLSTYLETTPDNPTFLEILKNGFNSAVNPDGSLSSIVMVKDWHNIWLAFAAYALVLAILFAILFKHKHKPEDVSSVNH</sequence>
<evidence type="ECO:0000256" key="6">
    <source>
        <dbReference type="ARBA" id="ARBA00023136"/>
    </source>
</evidence>
<keyword evidence="3" id="KW-1003">Cell membrane</keyword>
<feature type="transmembrane region" description="Helical" evidence="7">
    <location>
        <begin position="309"/>
        <end position="328"/>
    </location>
</feature>
<evidence type="ECO:0000256" key="3">
    <source>
        <dbReference type="ARBA" id="ARBA00022475"/>
    </source>
</evidence>